<comment type="caution">
    <text evidence="3">The sequence shown here is derived from an EMBL/GenBank/DDBJ whole genome shotgun (WGS) entry which is preliminary data.</text>
</comment>
<dbReference type="OrthoDB" id="4160836at2759"/>
<feature type="compositionally biased region" description="Basic and acidic residues" evidence="2">
    <location>
        <begin position="70"/>
        <end position="84"/>
    </location>
</feature>
<dbReference type="AlphaFoldDB" id="A0A0F4ZKD5"/>
<keyword evidence="1" id="KW-0175">Coiled coil</keyword>
<feature type="compositionally biased region" description="Polar residues" evidence="2">
    <location>
        <begin position="211"/>
        <end position="225"/>
    </location>
</feature>
<feature type="region of interest" description="Disordered" evidence="2">
    <location>
        <begin position="1"/>
        <end position="116"/>
    </location>
</feature>
<evidence type="ECO:0000313" key="4">
    <source>
        <dbReference type="Proteomes" id="UP000033483"/>
    </source>
</evidence>
<feature type="region of interest" description="Disordered" evidence="2">
    <location>
        <begin position="148"/>
        <end position="243"/>
    </location>
</feature>
<evidence type="ECO:0000256" key="2">
    <source>
        <dbReference type="SAM" id="MobiDB-lite"/>
    </source>
</evidence>
<evidence type="ECO:0000313" key="3">
    <source>
        <dbReference type="EMBL" id="KKA30650.1"/>
    </source>
</evidence>
<organism evidence="3 4">
    <name type="scientific">Thielaviopsis punctulata</name>
    <dbReference type="NCBI Taxonomy" id="72032"/>
    <lineage>
        <taxon>Eukaryota</taxon>
        <taxon>Fungi</taxon>
        <taxon>Dikarya</taxon>
        <taxon>Ascomycota</taxon>
        <taxon>Pezizomycotina</taxon>
        <taxon>Sordariomycetes</taxon>
        <taxon>Hypocreomycetidae</taxon>
        <taxon>Microascales</taxon>
        <taxon>Ceratocystidaceae</taxon>
        <taxon>Thielaviopsis</taxon>
    </lineage>
</organism>
<feature type="compositionally biased region" description="Polar residues" evidence="2">
    <location>
        <begin position="48"/>
        <end position="69"/>
    </location>
</feature>
<dbReference type="EMBL" id="LAEV01000334">
    <property type="protein sequence ID" value="KKA30650.1"/>
    <property type="molecule type" value="Genomic_DNA"/>
</dbReference>
<evidence type="ECO:0000256" key="1">
    <source>
        <dbReference type="SAM" id="Coils"/>
    </source>
</evidence>
<feature type="compositionally biased region" description="Low complexity" evidence="2">
    <location>
        <begin position="26"/>
        <end position="37"/>
    </location>
</feature>
<protein>
    <submittedName>
        <fullName evidence="3">Uncharacterized protein</fullName>
    </submittedName>
</protein>
<accession>A0A0F4ZKD5</accession>
<proteinExistence type="predicted"/>
<name>A0A0F4ZKD5_9PEZI</name>
<dbReference type="Proteomes" id="UP000033483">
    <property type="component" value="Unassembled WGS sequence"/>
</dbReference>
<gene>
    <name evidence="3" type="ORF">TD95_004620</name>
</gene>
<feature type="compositionally biased region" description="Polar residues" evidence="2">
    <location>
        <begin position="189"/>
        <end position="203"/>
    </location>
</feature>
<reference evidence="3 4" key="1">
    <citation type="submission" date="2015-03" db="EMBL/GenBank/DDBJ databases">
        <authorList>
            <person name="Radwan O."/>
            <person name="Al-Naeli F.A."/>
            <person name="Rendon G.A."/>
            <person name="Fields C."/>
        </authorList>
    </citation>
    <scope>NUCLEOTIDE SEQUENCE [LARGE SCALE GENOMIC DNA]</scope>
    <source>
        <strain evidence="3">CR-DP1</strain>
    </source>
</reference>
<feature type="compositionally biased region" description="Polar residues" evidence="2">
    <location>
        <begin position="85"/>
        <end position="97"/>
    </location>
</feature>
<keyword evidence="4" id="KW-1185">Reference proteome</keyword>
<sequence length="661" mass="72748">MDDSAPKRRRTSPRTSVEVRPEPNTESEAPNNSAPAAPAVPPVEAPSLTNPKIASPARQTTTVPNNAPKSNEEKARTTEQEHQENAPNSEAPNTITRRLSERLKQSVPPKPLSPHAAIAKAFRGRTLRRSGTGLTVTDNIIEQHVEPELPPLSSPLGRNDPMLTMEMSGLHNLSSSPSALRKKRRQASKGASQASRLSNVQSQTDDDVSITEPTTTTDLSKSQDGAKNGVPPTRSKKEMAKREYSAKLAGAGSRGKWSALGTKSQRDVQKTIDPARGIEQRDQYWEKRELIAKLKEEVAVLESDLEFAKSENDRIRGEVLNQATAKLGGAVDTEHVMKLLKTHILPAEKQKLPAISQQMLSIALNPMSWLPFGNVSTLPPLSSTAAKDEPEVKSHLPIKMSAEEEKPFLQLFTPFSYNSKTVMLEQKNSYDPLLIQHIMEVIPTTNPGSFSAQIEVTVDAQKLVITNLAIPSLDIRAQAELGPFLNEVIENPRNRALKNNICVVSWAMADWYRIASQRATFWCTLSKELGSADSIRELTKKMRTQKRARGNANDEEDEAVDMPQLVDFMACMGRTALEVPLALGRDAVMQVRIQWDIKFDWTGEAVSSTALLVGVPGKWQKADKRGTLPQVSKLFNDLVIGDNDMLKASRTMVALLAGQNV</sequence>
<feature type="coiled-coil region" evidence="1">
    <location>
        <begin position="284"/>
        <end position="318"/>
    </location>
</feature>